<dbReference type="RefSeq" id="WP_044616170.1">
    <property type="nucleotide sequence ID" value="NZ_CP007142.1"/>
</dbReference>
<dbReference type="STRING" id="1445510.YC6258_01298"/>
<name>A0A0C5VGM3_9GAMM</name>
<organism evidence="1 2">
    <name type="scientific">Gynuella sunshinyii YC6258</name>
    <dbReference type="NCBI Taxonomy" id="1445510"/>
    <lineage>
        <taxon>Bacteria</taxon>
        <taxon>Pseudomonadati</taxon>
        <taxon>Pseudomonadota</taxon>
        <taxon>Gammaproteobacteria</taxon>
        <taxon>Oceanospirillales</taxon>
        <taxon>Saccharospirillaceae</taxon>
        <taxon>Gynuella</taxon>
    </lineage>
</organism>
<dbReference type="KEGG" id="gsn:YC6258_01298"/>
<reference evidence="1 2" key="1">
    <citation type="submission" date="2014-01" db="EMBL/GenBank/DDBJ databases">
        <title>Full genme sequencing of cellulolytic bacterium Gynuella sunshinyii YC6258T gen. nov., sp. nov.</title>
        <authorList>
            <person name="Khan H."/>
            <person name="Chung E.J."/>
            <person name="Chung Y.R."/>
        </authorList>
    </citation>
    <scope>NUCLEOTIDE SEQUENCE [LARGE SCALE GENOMIC DNA]</scope>
    <source>
        <strain evidence="1 2">YC6258</strain>
    </source>
</reference>
<evidence type="ECO:0000313" key="2">
    <source>
        <dbReference type="Proteomes" id="UP000032266"/>
    </source>
</evidence>
<evidence type="ECO:0000313" key="1">
    <source>
        <dbReference type="EMBL" id="AJQ93346.1"/>
    </source>
</evidence>
<dbReference type="Gene3D" id="2.180.10.10">
    <property type="entry name" value="RHS repeat-associated core"/>
    <property type="match status" value="1"/>
</dbReference>
<dbReference type="AlphaFoldDB" id="A0A0C5VGM3"/>
<proteinExistence type="predicted"/>
<protein>
    <recommendedName>
        <fullName evidence="3">Rhs family protein</fullName>
    </recommendedName>
</protein>
<evidence type="ECO:0008006" key="3">
    <source>
        <dbReference type="Google" id="ProtNLM"/>
    </source>
</evidence>
<sequence length="108" mass="12427">MPFSTNIQSIFYANGQNLTRFYDKQNRLIDQKVSGNGKSEKIAYQYDSVANIRQQDHYLNDNLMDSKVFSYGAGSRLSSVAWRLHDGQPLVGGSNYLDYYYDSYSNLE</sequence>
<dbReference type="Proteomes" id="UP000032266">
    <property type="component" value="Chromosome"/>
</dbReference>
<dbReference type="HOGENOM" id="CLU_2193260_0_0_6"/>
<keyword evidence="2" id="KW-1185">Reference proteome</keyword>
<gene>
    <name evidence="1" type="ORF">YC6258_01298</name>
</gene>
<dbReference type="EMBL" id="CP007142">
    <property type="protein sequence ID" value="AJQ93346.1"/>
    <property type="molecule type" value="Genomic_DNA"/>
</dbReference>
<accession>A0A0C5VGM3</accession>